<organism evidence="2 3">
    <name type="scientific">Curvularia kusanoi</name>
    <name type="common">Cochliobolus kusanoi</name>
    <dbReference type="NCBI Taxonomy" id="90978"/>
    <lineage>
        <taxon>Eukaryota</taxon>
        <taxon>Fungi</taxon>
        <taxon>Dikarya</taxon>
        <taxon>Ascomycota</taxon>
        <taxon>Pezizomycotina</taxon>
        <taxon>Dothideomycetes</taxon>
        <taxon>Pleosporomycetidae</taxon>
        <taxon>Pleosporales</taxon>
        <taxon>Pleosporineae</taxon>
        <taxon>Pleosporaceae</taxon>
        <taxon>Curvularia</taxon>
    </lineage>
</organism>
<gene>
    <name evidence="2" type="ORF">E8E13_008699</name>
</gene>
<comment type="caution">
    <text evidence="2">The sequence shown here is derived from an EMBL/GenBank/DDBJ whole genome shotgun (WGS) entry which is preliminary data.</text>
</comment>
<dbReference type="EMBL" id="SWKU01000017">
    <property type="protein sequence ID" value="KAF2999489.1"/>
    <property type="molecule type" value="Genomic_DNA"/>
</dbReference>
<accession>A0A9P4W9J6</accession>
<sequence length="122" mass="12478">MLPIEDDPCEPHEGTGTGTGTGIGIVIGFPLDKCGFDAGVVEPEGISVGDSVDMSSDWGGGKTGTTTLPVSVVLEKKVIETLWVGGWKVMPSDALVSKVDAKVDDAKDNDATGTEGLTADDV</sequence>
<evidence type="ECO:0000313" key="2">
    <source>
        <dbReference type="EMBL" id="KAF2999489.1"/>
    </source>
</evidence>
<name>A0A9P4W9J6_CURKU</name>
<protein>
    <submittedName>
        <fullName evidence="2">Uncharacterized protein</fullName>
    </submittedName>
</protein>
<evidence type="ECO:0000313" key="3">
    <source>
        <dbReference type="Proteomes" id="UP000801428"/>
    </source>
</evidence>
<dbReference type="AlphaFoldDB" id="A0A9P4W9J6"/>
<dbReference type="Proteomes" id="UP000801428">
    <property type="component" value="Unassembled WGS sequence"/>
</dbReference>
<proteinExistence type="predicted"/>
<evidence type="ECO:0000256" key="1">
    <source>
        <dbReference type="SAM" id="MobiDB-lite"/>
    </source>
</evidence>
<feature type="region of interest" description="Disordered" evidence="1">
    <location>
        <begin position="1"/>
        <end position="20"/>
    </location>
</feature>
<keyword evidence="3" id="KW-1185">Reference proteome</keyword>
<reference evidence="2" key="1">
    <citation type="submission" date="2019-04" db="EMBL/GenBank/DDBJ databases">
        <title>Sequencing of skin fungus with MAO and IRED activity.</title>
        <authorList>
            <person name="Marsaioli A.J."/>
            <person name="Bonatto J.M.C."/>
            <person name="Reis Junior O."/>
        </authorList>
    </citation>
    <scope>NUCLEOTIDE SEQUENCE</scope>
    <source>
        <strain evidence="2">30M1</strain>
    </source>
</reference>